<dbReference type="EMBL" id="JBJUIK010000002">
    <property type="protein sequence ID" value="KAL3534945.1"/>
    <property type="molecule type" value="Genomic_DNA"/>
</dbReference>
<evidence type="ECO:0000256" key="1">
    <source>
        <dbReference type="SAM" id="MobiDB-lite"/>
    </source>
</evidence>
<dbReference type="SMART" id="SM00256">
    <property type="entry name" value="FBOX"/>
    <property type="match status" value="1"/>
</dbReference>
<dbReference type="PROSITE" id="PS50181">
    <property type="entry name" value="FBOX"/>
    <property type="match status" value="1"/>
</dbReference>
<name>A0ABD3AUS8_9GENT</name>
<evidence type="ECO:0000313" key="3">
    <source>
        <dbReference type="EMBL" id="KAL3534945.1"/>
    </source>
</evidence>
<organism evidence="3 4">
    <name type="scientific">Cinchona calisaya</name>
    <dbReference type="NCBI Taxonomy" id="153742"/>
    <lineage>
        <taxon>Eukaryota</taxon>
        <taxon>Viridiplantae</taxon>
        <taxon>Streptophyta</taxon>
        <taxon>Embryophyta</taxon>
        <taxon>Tracheophyta</taxon>
        <taxon>Spermatophyta</taxon>
        <taxon>Magnoliopsida</taxon>
        <taxon>eudicotyledons</taxon>
        <taxon>Gunneridae</taxon>
        <taxon>Pentapetalae</taxon>
        <taxon>asterids</taxon>
        <taxon>lamiids</taxon>
        <taxon>Gentianales</taxon>
        <taxon>Rubiaceae</taxon>
        <taxon>Cinchonoideae</taxon>
        <taxon>Cinchoneae</taxon>
        <taxon>Cinchona</taxon>
    </lineage>
</organism>
<dbReference type="SUPFAM" id="SSF81383">
    <property type="entry name" value="F-box domain"/>
    <property type="match status" value="1"/>
</dbReference>
<reference evidence="3 4" key="1">
    <citation type="submission" date="2024-11" db="EMBL/GenBank/DDBJ databases">
        <title>A near-complete genome assembly of Cinchona calisaya.</title>
        <authorList>
            <person name="Lian D.C."/>
            <person name="Zhao X.W."/>
            <person name="Wei L."/>
        </authorList>
    </citation>
    <scope>NUCLEOTIDE SEQUENCE [LARGE SCALE GENOMIC DNA]</scope>
    <source>
        <tissue evidence="3">Nenye</tissue>
    </source>
</reference>
<dbReference type="InterPro" id="IPR055290">
    <property type="entry name" value="At3g26010-like"/>
</dbReference>
<gene>
    <name evidence="3" type="ORF">ACH5RR_003406</name>
</gene>
<proteinExistence type="predicted"/>
<feature type="non-terminal residue" evidence="3">
    <location>
        <position position="1"/>
    </location>
</feature>
<dbReference type="AlphaFoldDB" id="A0ABD3AUS8"/>
<evidence type="ECO:0000313" key="4">
    <source>
        <dbReference type="Proteomes" id="UP001630127"/>
    </source>
</evidence>
<dbReference type="Pfam" id="PF07734">
    <property type="entry name" value="FBA_1"/>
    <property type="match status" value="1"/>
</dbReference>
<feature type="compositionally biased region" description="Low complexity" evidence="1">
    <location>
        <begin position="46"/>
        <end position="56"/>
    </location>
</feature>
<feature type="region of interest" description="Disordered" evidence="1">
    <location>
        <begin position="1"/>
        <end position="78"/>
    </location>
</feature>
<dbReference type="NCBIfam" id="TIGR01640">
    <property type="entry name" value="F_box_assoc_1"/>
    <property type="match status" value="1"/>
</dbReference>
<dbReference type="InterPro" id="IPR001810">
    <property type="entry name" value="F-box_dom"/>
</dbReference>
<dbReference type="Gene3D" id="1.20.1280.50">
    <property type="match status" value="1"/>
</dbReference>
<accession>A0ABD3AUS8</accession>
<dbReference type="InterPro" id="IPR006527">
    <property type="entry name" value="F-box-assoc_dom_typ1"/>
</dbReference>
<dbReference type="InterPro" id="IPR017451">
    <property type="entry name" value="F-box-assoc_interact_dom"/>
</dbReference>
<sequence length="478" mass="55420">PSRGDEMQHCGGFGFGFDGRFRRIPDLETSPTIKHITNARQISLRSSASSSSSSASPDQNQTPKNPPPPDSPSSSSSSAAVLIGYNEDILLQIFPYLPPKTLLRFQAVSRQWLSIISNPTFRRLHLRVNPIATTSAFFLFRKIDDRAPELNFISPREDYVNSMGNIVSKIKTLFNDSADIMGLHSCNGLVCIKFNFDYDRIEFVVYNPSTNQHRLIPRLGKLVEERFLQTSIVNIAFDLLNPAHYKIVCVLKDKFEHVFRFIVYSSETGVWRETSKTLDMYNEYCYYFERGVLWNGDLHWATELSETFCFNLDNECLRSIMPVLPALHDDCSEVCYFGTSGGKLYLISRSTALKMVFNVFSLRINYSKWDVKHRIDITALSTLYPSVVDEESDFEEEFDFHMLRYLADEKEKTVMLVMSMHRKVISFIVDDMAVKELAEVEPEELAYPWREPSRYRWRDASRYLWREAHQHFETFAYI</sequence>
<comment type="caution">
    <text evidence="3">The sequence shown here is derived from an EMBL/GenBank/DDBJ whole genome shotgun (WGS) entry which is preliminary data.</text>
</comment>
<evidence type="ECO:0000259" key="2">
    <source>
        <dbReference type="PROSITE" id="PS50181"/>
    </source>
</evidence>
<dbReference type="Pfam" id="PF12937">
    <property type="entry name" value="F-box-like"/>
    <property type="match status" value="1"/>
</dbReference>
<keyword evidence="4" id="KW-1185">Reference proteome</keyword>
<protein>
    <recommendedName>
        <fullName evidence="2">F-box domain-containing protein</fullName>
    </recommendedName>
</protein>
<dbReference type="InterPro" id="IPR036047">
    <property type="entry name" value="F-box-like_dom_sf"/>
</dbReference>
<dbReference type="PANTHER" id="PTHR35546">
    <property type="entry name" value="F-BOX PROTEIN INTERACTION DOMAIN PROTEIN-RELATED"/>
    <property type="match status" value="1"/>
</dbReference>
<dbReference type="PANTHER" id="PTHR35546:SF117">
    <property type="entry name" value="F-BOX DOMAIN-CONTAINING PROTEIN"/>
    <property type="match status" value="1"/>
</dbReference>
<feature type="domain" description="F-box" evidence="2">
    <location>
        <begin position="79"/>
        <end position="124"/>
    </location>
</feature>
<dbReference type="Proteomes" id="UP001630127">
    <property type="component" value="Unassembled WGS sequence"/>
</dbReference>